<dbReference type="EMBL" id="CP021455">
    <property type="protein sequence ID" value="ARU06421.1"/>
    <property type="molecule type" value="Genomic_DNA"/>
</dbReference>
<reference evidence="1 2" key="1">
    <citation type="submission" date="2017-05" db="EMBL/GenBank/DDBJ databases">
        <authorList>
            <person name="Song R."/>
            <person name="Chenine A.L."/>
            <person name="Ruprecht R.M."/>
        </authorList>
    </citation>
    <scope>NUCLEOTIDE SEQUENCE [LARGE SCALE GENOMIC DNA]</scope>
    <source>
        <strain evidence="1 2">DSM 26136</strain>
    </source>
</reference>
<gene>
    <name evidence="1" type="ORF">CCO03_18725</name>
</gene>
<keyword evidence="2" id="KW-1185">Reference proteome</keyword>
<evidence type="ECO:0000313" key="1">
    <source>
        <dbReference type="EMBL" id="ARU06421.1"/>
    </source>
</evidence>
<accession>A0A1Y0ESR4</accession>
<proteinExistence type="predicted"/>
<protein>
    <submittedName>
        <fullName evidence="1">Uncharacterized protein</fullName>
    </submittedName>
</protein>
<evidence type="ECO:0000313" key="2">
    <source>
        <dbReference type="Proteomes" id="UP000196138"/>
    </source>
</evidence>
<dbReference type="OrthoDB" id="8610708at2"/>
<dbReference type="AlphaFoldDB" id="A0A1Y0ESR4"/>
<sequence length="363" mass="39615">MAGLAAEQAEAFWQAFRAHELRLAGLAPAAFLQAANALLQPVAPALSIELDAQPAAHAGGRRALRVTAHGNSARFPDLLTLVQHASGLALHAVQAFRSRVPQTRFALQKDGLSLATHQVWLCHHDCDGLVGLHLALPPWPAEQQGLARHMAQAMLGHVLGEWDLAIRVGPIAFVPRLERQRAPCPLSEYAAAFDAFSSGTLGYTQDFPLEDDGPWRFQPLHDVHDRPQQLLVINAGAQRVALRPELGHAVWWSLPVWDEASLVRAHELQHAVALQLQRQRTGVLALATLEQGERRTAQYQASSPREVAQAVARATAQAGLDDADAAALRAAWDPRWQHYREAARLGEQLAQSPDPLFEQLGAV</sequence>
<dbReference type="Proteomes" id="UP000196138">
    <property type="component" value="Chromosome"/>
</dbReference>
<dbReference type="RefSeq" id="WP_087283554.1">
    <property type="nucleotide sequence ID" value="NZ_CP021455.1"/>
</dbReference>
<name>A0A1Y0ESR4_9BURK</name>
<dbReference type="KEGG" id="cser:CCO03_18725"/>
<organism evidence="1 2">
    <name type="scientific">Comamonas serinivorans</name>
    <dbReference type="NCBI Taxonomy" id="1082851"/>
    <lineage>
        <taxon>Bacteria</taxon>
        <taxon>Pseudomonadati</taxon>
        <taxon>Pseudomonadota</taxon>
        <taxon>Betaproteobacteria</taxon>
        <taxon>Burkholderiales</taxon>
        <taxon>Comamonadaceae</taxon>
        <taxon>Comamonas</taxon>
    </lineage>
</organism>